<dbReference type="InterPro" id="IPR050746">
    <property type="entry name" value="DAACS"/>
</dbReference>
<keyword evidence="4 8" id="KW-0769">Symport</keyword>
<evidence type="ECO:0000256" key="9">
    <source>
        <dbReference type="SAM" id="MobiDB-lite"/>
    </source>
</evidence>
<reference evidence="10" key="1">
    <citation type="submission" date="2022-11" db="UniProtKB">
        <authorList>
            <consortium name="EnsemblMetazoa"/>
        </authorList>
    </citation>
    <scope>IDENTIFICATION</scope>
</reference>
<dbReference type="PANTHER" id="PTHR11958:SF99">
    <property type="entry name" value="SODIUM-DEPENDENT EXCITATORY AMINO ACID TRANSPORTER GLT-6-RELATED"/>
    <property type="match status" value="1"/>
</dbReference>
<feature type="transmembrane region" description="Helical" evidence="8">
    <location>
        <begin position="433"/>
        <end position="455"/>
    </location>
</feature>
<comment type="similarity">
    <text evidence="8">Belongs to the dicarboxylate/amino acid:cation symporter (DAACS) (TC 2.A.23) family.</text>
</comment>
<feature type="transmembrane region" description="Helical" evidence="8">
    <location>
        <begin position="461"/>
        <end position="483"/>
    </location>
</feature>
<evidence type="ECO:0000256" key="6">
    <source>
        <dbReference type="ARBA" id="ARBA00023136"/>
    </source>
</evidence>
<keyword evidence="2 8" id="KW-0813">Transport</keyword>
<keyword evidence="6 8" id="KW-0472">Membrane</keyword>
<dbReference type="SUPFAM" id="SSF118215">
    <property type="entry name" value="Proton glutamate symport protein"/>
    <property type="match status" value="1"/>
</dbReference>
<dbReference type="RefSeq" id="XP_038049201.1">
    <property type="nucleotide sequence ID" value="XM_038193273.1"/>
</dbReference>
<proteinExistence type="inferred from homology"/>
<dbReference type="InterPro" id="IPR001991">
    <property type="entry name" value="Na-dicarboxylate_symporter"/>
</dbReference>
<dbReference type="Gene3D" id="1.10.3860.10">
    <property type="entry name" value="Sodium:dicarboxylate symporter"/>
    <property type="match status" value="2"/>
</dbReference>
<dbReference type="PRINTS" id="PR00173">
    <property type="entry name" value="EDTRNSPORT"/>
</dbReference>
<evidence type="ECO:0000256" key="2">
    <source>
        <dbReference type="ARBA" id="ARBA00022448"/>
    </source>
</evidence>
<evidence type="ECO:0000313" key="10">
    <source>
        <dbReference type="EnsemblMetazoa" id="XP_038049202.1"/>
    </source>
</evidence>
<evidence type="ECO:0000256" key="3">
    <source>
        <dbReference type="ARBA" id="ARBA00022692"/>
    </source>
</evidence>
<feature type="transmembrane region" description="Helical" evidence="8">
    <location>
        <begin position="31"/>
        <end position="53"/>
    </location>
</feature>
<dbReference type="GeneID" id="119722877"/>
<dbReference type="EnsemblMetazoa" id="XM_038193275.1">
    <property type="protein sequence ID" value="XP_038049203.1"/>
    <property type="gene ID" value="LOC119722877"/>
</dbReference>
<dbReference type="OrthoDB" id="5877963at2759"/>
<dbReference type="AlphaFoldDB" id="A0A913ZBP4"/>
<feature type="compositionally biased region" description="Basic and acidic residues" evidence="9">
    <location>
        <begin position="548"/>
        <end position="567"/>
    </location>
</feature>
<feature type="transmembrane region" description="Helical" evidence="8">
    <location>
        <begin position="253"/>
        <end position="274"/>
    </location>
</feature>
<evidence type="ECO:0000313" key="11">
    <source>
        <dbReference type="Proteomes" id="UP000887568"/>
    </source>
</evidence>
<dbReference type="Pfam" id="PF00375">
    <property type="entry name" value="SDF"/>
    <property type="match status" value="1"/>
</dbReference>
<dbReference type="InterPro" id="IPR036458">
    <property type="entry name" value="Na:dicarbo_symporter_sf"/>
</dbReference>
<protein>
    <recommendedName>
        <fullName evidence="8">Amino acid transporter</fullName>
    </recommendedName>
</protein>
<accession>A0A913ZBP4</accession>
<evidence type="ECO:0000256" key="5">
    <source>
        <dbReference type="ARBA" id="ARBA00022989"/>
    </source>
</evidence>
<keyword evidence="7" id="KW-0325">Glycoprotein</keyword>
<feature type="transmembrane region" description="Helical" evidence="8">
    <location>
        <begin position="73"/>
        <end position="93"/>
    </location>
</feature>
<dbReference type="PANTHER" id="PTHR11958">
    <property type="entry name" value="SODIUM/DICARBOXYLATE SYMPORTER-RELATED"/>
    <property type="match status" value="1"/>
</dbReference>
<dbReference type="RefSeq" id="XP_038049203.1">
    <property type="nucleotide sequence ID" value="XM_038193275.1"/>
</dbReference>
<dbReference type="GO" id="GO:0015501">
    <property type="term" value="F:glutamate:sodium symporter activity"/>
    <property type="evidence" value="ECO:0007669"/>
    <property type="project" value="TreeGrafter"/>
</dbReference>
<feature type="transmembrane region" description="Helical" evidence="8">
    <location>
        <begin position="364"/>
        <end position="388"/>
    </location>
</feature>
<dbReference type="Proteomes" id="UP000887568">
    <property type="component" value="Unplaced"/>
</dbReference>
<keyword evidence="3 8" id="KW-0812">Transmembrane</keyword>
<keyword evidence="11" id="KW-1185">Reference proteome</keyword>
<dbReference type="RefSeq" id="XP_038049202.1">
    <property type="nucleotide sequence ID" value="XM_038193274.1"/>
</dbReference>
<sequence>MEVESGRDEYTLQPYEHRRMRRVLAWVRQNLLLLFTLVGVIMGIVLGLVLRLAEPSEDAILLIGFPGDILMRLLKMLILPLIVASLISGLTGLDTKESGKLGLRALVYYSVTTCIAVIIGIILVLSIHPGKAETKASLGQFGKKQDMTTMDAILDLLRNMMPVNLVQACFEQSTTMYVMEEQFENILVNKTMNDTMASLNDTMGLMNDTGDTVTTDPMNTMEMMITDNPVTSAKYETISLGFKKVRKIGYKDGMNVLGIVTFCIAFGLLLSRMGEKGRVMVDFFDILAELTMTLVNLIMWYSPIGIMSLICAKILSMKRPELVFVQLGMYMVTVIVGLIIHFGCLMGIYFAITRKNPFLFFKNMLQAWLMAIATSSSAATLPVTFRCLEENNKIDRRVTRFVVPIGATVNMDGTALYEAVAVIFIAQMNGIPLSVGQVITISLTATLASIGAASIPSAGVVTMLLVLTAAGLPTNDVSIILLVDWFLDRLRTSVNVLGDSYGAGIVYHLSKKELEAQDAALAAQEAAEYADANHHSKMDTSNRNSMEVVDREQHKKMDGDTARETNF</sequence>
<evidence type="ECO:0000256" key="1">
    <source>
        <dbReference type="ARBA" id="ARBA00004141"/>
    </source>
</evidence>
<feature type="transmembrane region" description="Helical" evidence="8">
    <location>
        <begin position="327"/>
        <end position="352"/>
    </location>
</feature>
<dbReference type="GO" id="GO:0005313">
    <property type="term" value="F:L-glutamate transmembrane transporter activity"/>
    <property type="evidence" value="ECO:0007669"/>
    <property type="project" value="TreeGrafter"/>
</dbReference>
<evidence type="ECO:0000256" key="4">
    <source>
        <dbReference type="ARBA" id="ARBA00022847"/>
    </source>
</evidence>
<dbReference type="OMA" id="QFFVIMD"/>
<dbReference type="GO" id="GO:0005886">
    <property type="term" value="C:plasma membrane"/>
    <property type="evidence" value="ECO:0007669"/>
    <property type="project" value="TreeGrafter"/>
</dbReference>
<name>A0A913ZBP4_PATMI</name>
<dbReference type="InterPro" id="IPR018107">
    <property type="entry name" value="Na-dicarboxylate_symporter_CS"/>
</dbReference>
<feature type="region of interest" description="Disordered" evidence="9">
    <location>
        <begin position="532"/>
        <end position="567"/>
    </location>
</feature>
<dbReference type="EnsemblMetazoa" id="XM_038193276.1">
    <property type="protein sequence ID" value="XP_038049204.1"/>
    <property type="gene ID" value="LOC119722877"/>
</dbReference>
<dbReference type="RefSeq" id="XP_038049204.1">
    <property type="nucleotide sequence ID" value="XM_038193276.1"/>
</dbReference>
<dbReference type="EnsemblMetazoa" id="XM_038193274.1">
    <property type="protein sequence ID" value="XP_038049202.1"/>
    <property type="gene ID" value="LOC119722877"/>
</dbReference>
<dbReference type="PROSITE" id="PS00713">
    <property type="entry name" value="NA_DICARBOXYL_SYMP_1"/>
    <property type="match status" value="1"/>
</dbReference>
<comment type="subcellular location">
    <subcellularLocation>
        <location evidence="1 8">Membrane</location>
        <topology evidence="1 8">Multi-pass membrane protein</topology>
    </subcellularLocation>
</comment>
<feature type="transmembrane region" description="Helical" evidence="8">
    <location>
        <begin position="294"/>
        <end position="315"/>
    </location>
</feature>
<feature type="transmembrane region" description="Helical" evidence="8">
    <location>
        <begin position="105"/>
        <end position="127"/>
    </location>
</feature>
<dbReference type="PROSITE" id="PS00714">
    <property type="entry name" value="NA_DICARBOXYL_SYMP_2"/>
    <property type="match status" value="1"/>
</dbReference>
<evidence type="ECO:0000256" key="7">
    <source>
        <dbReference type="ARBA" id="ARBA00023180"/>
    </source>
</evidence>
<evidence type="ECO:0000256" key="8">
    <source>
        <dbReference type="RuleBase" id="RU361216"/>
    </source>
</evidence>
<dbReference type="EnsemblMetazoa" id="XM_038193273.1">
    <property type="protein sequence ID" value="XP_038049201.1"/>
    <property type="gene ID" value="LOC119722877"/>
</dbReference>
<keyword evidence="5 8" id="KW-1133">Transmembrane helix</keyword>
<dbReference type="GO" id="GO:0015175">
    <property type="term" value="F:neutral L-amino acid transmembrane transporter activity"/>
    <property type="evidence" value="ECO:0007669"/>
    <property type="project" value="TreeGrafter"/>
</dbReference>
<organism evidence="10 11">
    <name type="scientific">Patiria miniata</name>
    <name type="common">Bat star</name>
    <name type="synonym">Asterina miniata</name>
    <dbReference type="NCBI Taxonomy" id="46514"/>
    <lineage>
        <taxon>Eukaryota</taxon>
        <taxon>Metazoa</taxon>
        <taxon>Echinodermata</taxon>
        <taxon>Eleutherozoa</taxon>
        <taxon>Asterozoa</taxon>
        <taxon>Asteroidea</taxon>
        <taxon>Valvatacea</taxon>
        <taxon>Valvatida</taxon>
        <taxon>Asterinidae</taxon>
        <taxon>Patiria</taxon>
    </lineage>
</organism>